<dbReference type="SUPFAM" id="SSF49562">
    <property type="entry name" value="C2 domain (Calcium/lipid-binding domain, CaLB)"/>
    <property type="match status" value="1"/>
</dbReference>
<sequence length="178" mass="19460">MAANSRTLEIKVISAENLKLDRKSIKKNASVTVRTDTNSQFCTTDIDTEGGAHPRWNEKLVLDLPTHSKSITVEVHCKTSSGVRTIGTATVPASDFVGGYVPEGYLHFLSYRLRNHKGERNGIINISVRMKVPEMYACASSTTWSHSTMGFPAAGNKSFGGGVVTGVPVWYGSYQKNY</sequence>
<accession>A0A498JD24</accession>
<dbReference type="SMR" id="A0A498JD24"/>
<dbReference type="PANTHER" id="PTHR32246">
    <property type="entry name" value="INGRESSION PROTEIN FIC1"/>
    <property type="match status" value="1"/>
</dbReference>
<dbReference type="EMBL" id="RDQH01000333">
    <property type="protein sequence ID" value="RXH93578.1"/>
    <property type="molecule type" value="Genomic_DNA"/>
</dbReference>
<comment type="caution">
    <text evidence="2">The sequence shown here is derived from an EMBL/GenBank/DDBJ whole genome shotgun (WGS) entry which is preliminary data.</text>
</comment>
<dbReference type="InterPro" id="IPR044750">
    <property type="entry name" value="C2_SRC2/BAP"/>
</dbReference>
<gene>
    <name evidence="2" type="ORF">DVH24_014154</name>
</gene>
<dbReference type="InterPro" id="IPR000008">
    <property type="entry name" value="C2_dom"/>
</dbReference>
<proteinExistence type="predicted"/>
<dbReference type="Proteomes" id="UP000290289">
    <property type="component" value="Chromosome 7"/>
</dbReference>
<evidence type="ECO:0000313" key="2">
    <source>
        <dbReference type="EMBL" id="RXH93578.1"/>
    </source>
</evidence>
<dbReference type="SMART" id="SM00239">
    <property type="entry name" value="C2"/>
    <property type="match status" value="1"/>
</dbReference>
<dbReference type="AlphaFoldDB" id="A0A498JD24"/>
<organism evidence="2 3">
    <name type="scientific">Malus domestica</name>
    <name type="common">Apple</name>
    <name type="synonym">Pyrus malus</name>
    <dbReference type="NCBI Taxonomy" id="3750"/>
    <lineage>
        <taxon>Eukaryota</taxon>
        <taxon>Viridiplantae</taxon>
        <taxon>Streptophyta</taxon>
        <taxon>Embryophyta</taxon>
        <taxon>Tracheophyta</taxon>
        <taxon>Spermatophyta</taxon>
        <taxon>Magnoliopsida</taxon>
        <taxon>eudicotyledons</taxon>
        <taxon>Gunneridae</taxon>
        <taxon>Pentapetalae</taxon>
        <taxon>rosids</taxon>
        <taxon>fabids</taxon>
        <taxon>Rosales</taxon>
        <taxon>Rosaceae</taxon>
        <taxon>Amygdaloideae</taxon>
        <taxon>Maleae</taxon>
        <taxon>Malus</taxon>
    </lineage>
</organism>
<keyword evidence="3" id="KW-1185">Reference proteome</keyword>
<name>A0A498JD24_MALDO</name>
<dbReference type="Gene3D" id="2.60.40.150">
    <property type="entry name" value="C2 domain"/>
    <property type="match status" value="1"/>
</dbReference>
<dbReference type="PANTHER" id="PTHR32246:SF17">
    <property type="entry name" value="BON1-ASSOCIATED PROTEIN 2"/>
    <property type="match status" value="1"/>
</dbReference>
<dbReference type="GO" id="GO:0006952">
    <property type="term" value="P:defense response"/>
    <property type="evidence" value="ECO:0007669"/>
    <property type="project" value="InterPro"/>
</dbReference>
<evidence type="ECO:0000259" key="1">
    <source>
        <dbReference type="PROSITE" id="PS50004"/>
    </source>
</evidence>
<evidence type="ECO:0000313" key="3">
    <source>
        <dbReference type="Proteomes" id="UP000290289"/>
    </source>
</evidence>
<protein>
    <recommendedName>
        <fullName evidence="1">C2 domain-containing protein</fullName>
    </recommendedName>
</protein>
<feature type="domain" description="C2" evidence="1">
    <location>
        <begin position="1"/>
        <end position="106"/>
    </location>
</feature>
<dbReference type="InterPro" id="IPR035892">
    <property type="entry name" value="C2_domain_sf"/>
</dbReference>
<reference evidence="2 3" key="1">
    <citation type="submission" date="2018-10" db="EMBL/GenBank/DDBJ databases">
        <title>A high-quality apple genome assembly.</title>
        <authorList>
            <person name="Hu J."/>
        </authorList>
    </citation>
    <scope>NUCLEOTIDE SEQUENCE [LARGE SCALE GENOMIC DNA]</scope>
    <source>
        <strain evidence="3">cv. HFTH1</strain>
        <tissue evidence="2">Young leaf</tissue>
    </source>
</reference>
<dbReference type="Pfam" id="PF00168">
    <property type="entry name" value="C2"/>
    <property type="match status" value="1"/>
</dbReference>
<dbReference type="PROSITE" id="PS50004">
    <property type="entry name" value="C2"/>
    <property type="match status" value="1"/>
</dbReference>
<dbReference type="CDD" id="cd04051">
    <property type="entry name" value="C2_SRC2_like"/>
    <property type="match status" value="1"/>
</dbReference>
<dbReference type="OrthoDB" id="884464at2759"/>